<protein>
    <submittedName>
        <fullName evidence="3">Uncharacterized protein</fullName>
    </submittedName>
</protein>
<proteinExistence type="predicted"/>
<dbReference type="EMBL" id="BMXI01000001">
    <property type="protein sequence ID" value="GHC39916.1"/>
    <property type="molecule type" value="Genomic_DNA"/>
</dbReference>
<evidence type="ECO:0000313" key="3">
    <source>
        <dbReference type="EMBL" id="GHC39916.1"/>
    </source>
</evidence>
<accession>A0A918WF41</accession>
<feature type="transmembrane region" description="Helical" evidence="2">
    <location>
        <begin position="576"/>
        <end position="596"/>
    </location>
</feature>
<feature type="transmembrane region" description="Helical" evidence="2">
    <location>
        <begin position="425"/>
        <end position="446"/>
    </location>
</feature>
<name>A0A918WF41_9BACT</name>
<feature type="transmembrane region" description="Helical" evidence="2">
    <location>
        <begin position="545"/>
        <end position="564"/>
    </location>
</feature>
<dbReference type="RefSeq" id="WP_189566138.1">
    <property type="nucleotide sequence ID" value="NZ_BMXI01000001.1"/>
</dbReference>
<evidence type="ECO:0000256" key="1">
    <source>
        <dbReference type="SAM" id="MobiDB-lite"/>
    </source>
</evidence>
<reference evidence="3" key="1">
    <citation type="journal article" date="2014" name="Int. J. Syst. Evol. Microbiol.">
        <title>Complete genome sequence of Corynebacterium casei LMG S-19264T (=DSM 44701T), isolated from a smear-ripened cheese.</title>
        <authorList>
            <consortium name="US DOE Joint Genome Institute (JGI-PGF)"/>
            <person name="Walter F."/>
            <person name="Albersmeier A."/>
            <person name="Kalinowski J."/>
            <person name="Ruckert C."/>
        </authorList>
    </citation>
    <scope>NUCLEOTIDE SEQUENCE</scope>
    <source>
        <strain evidence="3">KCTC 12988</strain>
    </source>
</reference>
<keyword evidence="4" id="KW-1185">Reference proteome</keyword>
<reference evidence="3" key="2">
    <citation type="submission" date="2020-09" db="EMBL/GenBank/DDBJ databases">
        <authorList>
            <person name="Sun Q."/>
            <person name="Kim S."/>
        </authorList>
    </citation>
    <scope>NUCLEOTIDE SEQUENCE</scope>
    <source>
        <strain evidence="3">KCTC 12988</strain>
    </source>
</reference>
<keyword evidence="2" id="KW-0472">Membrane</keyword>
<keyword evidence="2" id="KW-0812">Transmembrane</keyword>
<keyword evidence="2" id="KW-1133">Transmembrane helix</keyword>
<dbReference type="Proteomes" id="UP000644507">
    <property type="component" value="Unassembled WGS sequence"/>
</dbReference>
<evidence type="ECO:0000256" key="2">
    <source>
        <dbReference type="SAM" id="Phobius"/>
    </source>
</evidence>
<feature type="transmembrane region" description="Helical" evidence="2">
    <location>
        <begin position="507"/>
        <end position="525"/>
    </location>
</feature>
<dbReference type="AlphaFoldDB" id="A0A918WF41"/>
<sequence>MKNDSESAPKNLSEALTRGFQGSEEKRLQWQAYCEGALSQANEKALQEAETRLAQSARESPQRKRLGKFFSISLIALALLLQALLTKVLLKNYDLGYVELTGKYGFVHGNYGGPLPTPATRKRLSEEELLLLSCGFRHDDEKPAYVTLRERHPDNIAYLCEYLVWAEDPRLKHFERAMELDPDNGWLALFYAGHLADRSLVSNLAYSSRKKDVPRRKIKDQEQFEKALMLMKRASEMTRFERYPNELQVRRANLLLPPKNIAEETEYLVALYPSSDDSMRILSLASAVEVQAHLHVENNDPQSFQELVETALSIIPPLSSEMHGTIGSLTIQNFMRTLGGKLGPMARQLGLETLANRLEDLDNGITKLQDWSKSSPPPKFPVAKYGSPMTELISSYHEKMPGMVQPSVEDLEPARMKFLLKMERSVLSVATGFLTVAALLTFFASFLSAKTTRLAALSLEKALPPYRWLLTLAASFLLPIVGYLIVTRLTPLGGLDRSVTYHAGQPHAYHIASTIALAFLLPVALTSFFTHRQLSRLGLSRPAGWTIWVPCLLVLLTLLSAGLIRYQPQFATEVSGAFGAFGLLFFLCHVLMRVFGPQRNELARILSLRQLAPTFAGLSILFSSLHIAITLRENHWVRQEEFFPQKGDRFHPSPMDATFSRLYSERLDTIIAGSPLFTE</sequence>
<comment type="caution">
    <text evidence="3">The sequence shown here is derived from an EMBL/GenBank/DDBJ whole genome shotgun (WGS) entry which is preliminary data.</text>
</comment>
<gene>
    <name evidence="3" type="ORF">GCM10007100_00210</name>
</gene>
<feature type="transmembrane region" description="Helical" evidence="2">
    <location>
        <begin position="66"/>
        <end position="85"/>
    </location>
</feature>
<feature type="region of interest" description="Disordered" evidence="1">
    <location>
        <begin position="1"/>
        <end position="20"/>
    </location>
</feature>
<feature type="transmembrane region" description="Helical" evidence="2">
    <location>
        <begin position="466"/>
        <end position="486"/>
    </location>
</feature>
<evidence type="ECO:0000313" key="4">
    <source>
        <dbReference type="Proteomes" id="UP000644507"/>
    </source>
</evidence>
<organism evidence="3 4">
    <name type="scientific">Roseibacillus persicicus</name>
    <dbReference type="NCBI Taxonomy" id="454148"/>
    <lineage>
        <taxon>Bacteria</taxon>
        <taxon>Pseudomonadati</taxon>
        <taxon>Verrucomicrobiota</taxon>
        <taxon>Verrucomicrobiia</taxon>
        <taxon>Verrucomicrobiales</taxon>
        <taxon>Verrucomicrobiaceae</taxon>
        <taxon>Roseibacillus</taxon>
    </lineage>
</organism>